<dbReference type="EMBL" id="JACHGW010000002">
    <property type="protein sequence ID" value="MBB6051002.1"/>
    <property type="molecule type" value="Genomic_DNA"/>
</dbReference>
<keyword evidence="1" id="KW-1133">Transmembrane helix</keyword>
<feature type="transmembrane region" description="Helical" evidence="1">
    <location>
        <begin position="47"/>
        <end position="66"/>
    </location>
</feature>
<dbReference type="AlphaFoldDB" id="A0A7W9W7V1"/>
<evidence type="ECO:0000313" key="3">
    <source>
        <dbReference type="Proteomes" id="UP000520814"/>
    </source>
</evidence>
<reference evidence="2 3" key="1">
    <citation type="submission" date="2020-08" db="EMBL/GenBank/DDBJ databases">
        <title>Genomic Encyclopedia of Type Strains, Phase IV (KMG-IV): sequencing the most valuable type-strain genomes for metagenomic binning, comparative biology and taxonomic classification.</title>
        <authorList>
            <person name="Goeker M."/>
        </authorList>
    </citation>
    <scope>NUCLEOTIDE SEQUENCE [LARGE SCALE GENOMIC DNA]</scope>
    <source>
        <strain evidence="2 3">DSM 23562</strain>
    </source>
</reference>
<proteinExistence type="predicted"/>
<evidence type="ECO:0000313" key="2">
    <source>
        <dbReference type="EMBL" id="MBB6051002.1"/>
    </source>
</evidence>
<sequence length="73" mass="8280">MIELFFTKLPWQLRALAGWLSMLAGILLLFTIGKQDFVAAHPVEQQLLTFAGWGMAFWGPVLLFTLEGQRIDD</sequence>
<organism evidence="2 3">
    <name type="scientific">Armatimonas rosea</name>
    <dbReference type="NCBI Taxonomy" id="685828"/>
    <lineage>
        <taxon>Bacteria</taxon>
        <taxon>Bacillati</taxon>
        <taxon>Armatimonadota</taxon>
        <taxon>Armatimonadia</taxon>
        <taxon>Armatimonadales</taxon>
        <taxon>Armatimonadaceae</taxon>
        <taxon>Armatimonas</taxon>
    </lineage>
</organism>
<keyword evidence="3" id="KW-1185">Reference proteome</keyword>
<comment type="caution">
    <text evidence="2">The sequence shown here is derived from an EMBL/GenBank/DDBJ whole genome shotgun (WGS) entry which is preliminary data.</text>
</comment>
<evidence type="ECO:0000256" key="1">
    <source>
        <dbReference type="SAM" id="Phobius"/>
    </source>
</evidence>
<gene>
    <name evidence="2" type="ORF">HNQ39_002793</name>
</gene>
<name>A0A7W9W7V1_ARMRO</name>
<protein>
    <submittedName>
        <fullName evidence="2">Uncharacterized protein</fullName>
    </submittedName>
</protein>
<feature type="transmembrane region" description="Helical" evidence="1">
    <location>
        <begin position="12"/>
        <end position="32"/>
    </location>
</feature>
<accession>A0A7W9W7V1</accession>
<dbReference type="Proteomes" id="UP000520814">
    <property type="component" value="Unassembled WGS sequence"/>
</dbReference>
<dbReference type="RefSeq" id="WP_184196998.1">
    <property type="nucleotide sequence ID" value="NZ_JACHGW010000002.1"/>
</dbReference>
<keyword evidence="1" id="KW-0472">Membrane</keyword>
<keyword evidence="1" id="KW-0812">Transmembrane</keyword>